<sequence length="88" mass="9673">MAAWKTDSKAGTWDMTNTLIVLFLAGVMGQQALRVWARMRGFLATTVKAIDRFTIATQSIAASLCESAPTHAPICRRCRRLRSATQSS</sequence>
<proteinExistence type="predicted"/>
<name>A0A853ZSM7_9PSED</name>
<accession>A0A853ZSM7</accession>
<dbReference type="Proteomes" id="UP000185990">
    <property type="component" value="Unassembled WGS sequence"/>
</dbReference>
<keyword evidence="1" id="KW-0472">Membrane</keyword>
<evidence type="ECO:0000256" key="1">
    <source>
        <dbReference type="SAM" id="Phobius"/>
    </source>
</evidence>
<evidence type="ECO:0000313" key="2">
    <source>
        <dbReference type="EMBL" id="OKA17595.1"/>
    </source>
</evidence>
<protein>
    <submittedName>
        <fullName evidence="2">Uncharacterized protein</fullName>
    </submittedName>
</protein>
<reference evidence="2 3" key="1">
    <citation type="submission" date="2016-11" db="EMBL/GenBank/DDBJ databases">
        <title>Draft genome of Pseudomonas versuta A4R1.12.</title>
        <authorList>
            <person name="See-Too W.-S."/>
        </authorList>
    </citation>
    <scope>NUCLEOTIDE SEQUENCE [LARGE SCALE GENOMIC DNA]</scope>
    <source>
        <strain evidence="2 3">A4R1.12</strain>
    </source>
</reference>
<evidence type="ECO:0000313" key="3">
    <source>
        <dbReference type="Proteomes" id="UP000185990"/>
    </source>
</evidence>
<keyword evidence="1" id="KW-1133">Transmembrane helix</keyword>
<dbReference type="AlphaFoldDB" id="A0A853ZSM7"/>
<feature type="transmembrane region" description="Helical" evidence="1">
    <location>
        <begin position="15"/>
        <end position="33"/>
    </location>
</feature>
<keyword evidence="1" id="KW-0812">Transmembrane</keyword>
<gene>
    <name evidence="2" type="ORF">BOH74_22345</name>
</gene>
<dbReference type="EMBL" id="MPJD01000047">
    <property type="protein sequence ID" value="OKA17595.1"/>
    <property type="molecule type" value="Genomic_DNA"/>
</dbReference>
<comment type="caution">
    <text evidence="2">The sequence shown here is derived from an EMBL/GenBank/DDBJ whole genome shotgun (WGS) entry which is preliminary data.</text>
</comment>
<organism evidence="2 3">
    <name type="scientific">Pseudomonas versuta</name>
    <dbReference type="NCBI Taxonomy" id="1788301"/>
    <lineage>
        <taxon>Bacteria</taxon>
        <taxon>Pseudomonadati</taxon>
        <taxon>Pseudomonadota</taxon>
        <taxon>Gammaproteobacteria</taxon>
        <taxon>Pseudomonadales</taxon>
        <taxon>Pseudomonadaceae</taxon>
        <taxon>Pseudomonas</taxon>
    </lineage>
</organism>